<dbReference type="SUPFAM" id="SSF48008">
    <property type="entry name" value="GntR ligand-binding domain-like"/>
    <property type="match status" value="1"/>
</dbReference>
<keyword evidence="6" id="KW-1185">Reference proteome</keyword>
<evidence type="ECO:0000259" key="4">
    <source>
        <dbReference type="PROSITE" id="PS50949"/>
    </source>
</evidence>
<protein>
    <submittedName>
        <fullName evidence="5">FadR family transcriptional regulator</fullName>
    </submittedName>
</protein>
<dbReference type="PROSITE" id="PS50949">
    <property type="entry name" value="HTH_GNTR"/>
    <property type="match status" value="1"/>
</dbReference>
<organism evidence="5 6">
    <name type="scientific">Nocardia vermiculata</name>
    <dbReference type="NCBI Taxonomy" id="257274"/>
    <lineage>
        <taxon>Bacteria</taxon>
        <taxon>Bacillati</taxon>
        <taxon>Actinomycetota</taxon>
        <taxon>Actinomycetes</taxon>
        <taxon>Mycobacteriales</taxon>
        <taxon>Nocardiaceae</taxon>
        <taxon>Nocardia</taxon>
    </lineage>
</organism>
<feature type="domain" description="HTH gntR-type" evidence="4">
    <location>
        <begin position="9"/>
        <end position="79"/>
    </location>
</feature>
<evidence type="ECO:0000313" key="6">
    <source>
        <dbReference type="Proteomes" id="UP000565711"/>
    </source>
</evidence>
<dbReference type="InterPro" id="IPR011711">
    <property type="entry name" value="GntR_C"/>
</dbReference>
<dbReference type="PANTHER" id="PTHR43537:SF43">
    <property type="entry name" value="GNTR-FAMILY TRANSCRIPTIONAL REGULATOR"/>
    <property type="match status" value="1"/>
</dbReference>
<dbReference type="PRINTS" id="PR00035">
    <property type="entry name" value="HTHGNTR"/>
</dbReference>
<accession>A0A846XYD7</accession>
<evidence type="ECO:0000256" key="3">
    <source>
        <dbReference type="ARBA" id="ARBA00023163"/>
    </source>
</evidence>
<gene>
    <name evidence="5" type="ORF">HGA08_15510</name>
</gene>
<name>A0A846XYD7_9NOCA</name>
<dbReference type="PANTHER" id="PTHR43537">
    <property type="entry name" value="TRANSCRIPTIONAL REGULATOR, GNTR FAMILY"/>
    <property type="match status" value="1"/>
</dbReference>
<keyword evidence="1" id="KW-0805">Transcription regulation</keyword>
<keyword evidence="2" id="KW-0238">DNA-binding</keyword>
<dbReference type="Gene3D" id="1.10.10.10">
    <property type="entry name" value="Winged helix-like DNA-binding domain superfamily/Winged helix DNA-binding domain"/>
    <property type="match status" value="1"/>
</dbReference>
<dbReference type="GO" id="GO:0003677">
    <property type="term" value="F:DNA binding"/>
    <property type="evidence" value="ECO:0007669"/>
    <property type="project" value="UniProtKB-KW"/>
</dbReference>
<dbReference type="InterPro" id="IPR008920">
    <property type="entry name" value="TF_FadR/GntR_C"/>
</dbReference>
<dbReference type="InterPro" id="IPR036388">
    <property type="entry name" value="WH-like_DNA-bd_sf"/>
</dbReference>
<proteinExistence type="predicted"/>
<dbReference type="Proteomes" id="UP000565711">
    <property type="component" value="Unassembled WGS sequence"/>
</dbReference>
<dbReference type="Pfam" id="PF07729">
    <property type="entry name" value="FCD"/>
    <property type="match status" value="1"/>
</dbReference>
<comment type="caution">
    <text evidence="5">The sequence shown here is derived from an EMBL/GenBank/DDBJ whole genome shotgun (WGS) entry which is preliminary data.</text>
</comment>
<dbReference type="SUPFAM" id="SSF46785">
    <property type="entry name" value="Winged helix' DNA-binding domain"/>
    <property type="match status" value="1"/>
</dbReference>
<dbReference type="SMART" id="SM00345">
    <property type="entry name" value="HTH_GNTR"/>
    <property type="match status" value="1"/>
</dbReference>
<dbReference type="InterPro" id="IPR000524">
    <property type="entry name" value="Tscrpt_reg_HTH_GntR"/>
</dbReference>
<keyword evidence="3" id="KW-0804">Transcription</keyword>
<reference evidence="5 6" key="1">
    <citation type="submission" date="2020-04" db="EMBL/GenBank/DDBJ databases">
        <title>MicrobeNet Type strains.</title>
        <authorList>
            <person name="Nicholson A.C."/>
        </authorList>
    </citation>
    <scope>NUCLEOTIDE SEQUENCE [LARGE SCALE GENOMIC DNA]</scope>
    <source>
        <strain evidence="5 6">JCM 12354</strain>
    </source>
</reference>
<dbReference type="RefSeq" id="WP_067871438.1">
    <property type="nucleotide sequence ID" value="NZ_JAAXOP010000008.1"/>
</dbReference>
<dbReference type="InterPro" id="IPR036390">
    <property type="entry name" value="WH_DNA-bd_sf"/>
</dbReference>
<sequence>MAQSGLRPQKTAMLVAQRIVEGINKRGNKVGDKLPPERVMLEEYDIGRGTLRESLRFLELQGVITLKPGPGGGPIVKQPDGMALATAITLLLQFENAPFRTIVEARTALEPMMAKLAAERISAEQLATLKHSVDHMRANLDDEEIFVEMSRVFHDTVAKGSGNAIFGYLIHALLDMLDGSAVGMEYPQRSRVATCDIHEKIYLAVAGGDAAAALTAMEEHIDAIWRYEQKHYPEVLDTPIAWGNRG</sequence>
<dbReference type="Pfam" id="PF00392">
    <property type="entry name" value="GntR"/>
    <property type="match status" value="1"/>
</dbReference>
<dbReference type="EMBL" id="JAAXOP010000008">
    <property type="protein sequence ID" value="NKY51627.1"/>
    <property type="molecule type" value="Genomic_DNA"/>
</dbReference>
<evidence type="ECO:0000256" key="1">
    <source>
        <dbReference type="ARBA" id="ARBA00023015"/>
    </source>
</evidence>
<evidence type="ECO:0000313" key="5">
    <source>
        <dbReference type="EMBL" id="NKY51627.1"/>
    </source>
</evidence>
<dbReference type="SMART" id="SM00895">
    <property type="entry name" value="FCD"/>
    <property type="match status" value="1"/>
</dbReference>
<dbReference type="Gene3D" id="1.20.120.530">
    <property type="entry name" value="GntR ligand-binding domain-like"/>
    <property type="match status" value="1"/>
</dbReference>
<dbReference type="GO" id="GO:0003700">
    <property type="term" value="F:DNA-binding transcription factor activity"/>
    <property type="evidence" value="ECO:0007669"/>
    <property type="project" value="InterPro"/>
</dbReference>
<evidence type="ECO:0000256" key="2">
    <source>
        <dbReference type="ARBA" id="ARBA00023125"/>
    </source>
</evidence>
<dbReference type="AlphaFoldDB" id="A0A846XYD7"/>